<dbReference type="AlphaFoldDB" id="A0A8T4IAX0"/>
<feature type="transmembrane region" description="Helical" evidence="1">
    <location>
        <begin position="169"/>
        <end position="194"/>
    </location>
</feature>
<proteinExistence type="predicted"/>
<keyword evidence="1" id="KW-0472">Membrane</keyword>
<feature type="transmembrane region" description="Helical" evidence="1">
    <location>
        <begin position="76"/>
        <end position="101"/>
    </location>
</feature>
<dbReference type="EMBL" id="JAGRQC010000001">
    <property type="protein sequence ID" value="MBR0551553.1"/>
    <property type="molecule type" value="Genomic_DNA"/>
</dbReference>
<evidence type="ECO:0000259" key="2">
    <source>
        <dbReference type="Pfam" id="PF09835"/>
    </source>
</evidence>
<sequence>MTSARRSRSGTGSVTSKGSSAIEAEHTVFSRAVGWIRRNLPRREHFERNRWLRPVAHRVLAPALWRFTRRSVPRGVALGVVTGILAPVAQIPLSAVLALPFRANIPAAALTTFITNPFTTPAIWVGAYWTGKWMLDFDRAVPAGRIASKVAENTGWLHWLIADAGPATAIGLITLSIGGAILGYAASSVGWRLWIARKWKRRSVGVH</sequence>
<evidence type="ECO:0000313" key="4">
    <source>
        <dbReference type="Proteomes" id="UP000676996"/>
    </source>
</evidence>
<dbReference type="PANTHER" id="PTHR40547:SF1">
    <property type="entry name" value="SLL0298 PROTEIN"/>
    <property type="match status" value="1"/>
</dbReference>
<gene>
    <name evidence="3" type="ORF">J7S20_03425</name>
</gene>
<evidence type="ECO:0000256" key="1">
    <source>
        <dbReference type="SAM" id="Phobius"/>
    </source>
</evidence>
<keyword evidence="1" id="KW-1133">Transmembrane helix</keyword>
<name>A0A8T4IAX0_9SPHN</name>
<feature type="domain" description="DUF2062" evidence="2">
    <location>
        <begin position="52"/>
        <end position="200"/>
    </location>
</feature>
<organism evidence="3 4">
    <name type="scientific">Stakelama marina</name>
    <dbReference type="NCBI Taxonomy" id="2826939"/>
    <lineage>
        <taxon>Bacteria</taxon>
        <taxon>Pseudomonadati</taxon>
        <taxon>Pseudomonadota</taxon>
        <taxon>Alphaproteobacteria</taxon>
        <taxon>Sphingomonadales</taxon>
        <taxon>Sphingomonadaceae</taxon>
        <taxon>Stakelama</taxon>
    </lineage>
</organism>
<accession>A0A8T4IAX0</accession>
<dbReference type="Proteomes" id="UP000676996">
    <property type="component" value="Unassembled WGS sequence"/>
</dbReference>
<keyword evidence="1" id="KW-0812">Transmembrane</keyword>
<comment type="caution">
    <text evidence="3">The sequence shown here is derived from an EMBL/GenBank/DDBJ whole genome shotgun (WGS) entry which is preliminary data.</text>
</comment>
<dbReference type="PANTHER" id="PTHR40547">
    <property type="entry name" value="SLL0298 PROTEIN"/>
    <property type="match status" value="1"/>
</dbReference>
<protein>
    <submittedName>
        <fullName evidence="3">DUF2062 domain-containing protein</fullName>
    </submittedName>
</protein>
<evidence type="ECO:0000313" key="3">
    <source>
        <dbReference type="EMBL" id="MBR0551553.1"/>
    </source>
</evidence>
<keyword evidence="4" id="KW-1185">Reference proteome</keyword>
<reference evidence="3" key="1">
    <citation type="submission" date="2021-04" db="EMBL/GenBank/DDBJ databases">
        <title>Ouciella asimina sp. nov., isolated from the surface seawater in the hydrothermal field of Okinawa Trough.</title>
        <authorList>
            <person name="Shuang W."/>
        </authorList>
    </citation>
    <scope>NUCLEOTIDE SEQUENCE</scope>
    <source>
        <strain evidence="3">LXI357</strain>
    </source>
</reference>
<dbReference type="Pfam" id="PF09835">
    <property type="entry name" value="DUF2062"/>
    <property type="match status" value="1"/>
</dbReference>
<dbReference type="InterPro" id="IPR018639">
    <property type="entry name" value="DUF2062"/>
</dbReference>